<sequence length="116" mass="13265">FSDVFYQPGDTVQNSCLVEISKCDIFVLIVGKRYGSLFPGEDHLSITHKEYIEAQNISIPIYAFIDVDVLHDYEFYIKNGRNEKCKFRCVTDVEVFGLIDEINKAAKDNSLIPYSS</sequence>
<accession>X1RGE4</accession>
<evidence type="ECO:0000259" key="1">
    <source>
        <dbReference type="Pfam" id="PF13271"/>
    </source>
</evidence>
<organism evidence="2">
    <name type="scientific">marine sediment metagenome</name>
    <dbReference type="NCBI Taxonomy" id="412755"/>
    <lineage>
        <taxon>unclassified sequences</taxon>
        <taxon>metagenomes</taxon>
        <taxon>ecological metagenomes</taxon>
    </lineage>
</organism>
<dbReference type="Pfam" id="PF13271">
    <property type="entry name" value="DUF4062"/>
    <property type="match status" value="1"/>
</dbReference>
<name>X1RGE4_9ZZZZ</name>
<evidence type="ECO:0000313" key="2">
    <source>
        <dbReference type="EMBL" id="GAI54659.1"/>
    </source>
</evidence>
<feature type="non-terminal residue" evidence="2">
    <location>
        <position position="1"/>
    </location>
</feature>
<proteinExistence type="predicted"/>
<reference evidence="2" key="1">
    <citation type="journal article" date="2014" name="Front. Microbiol.">
        <title>High frequency of phylogenetically diverse reductive dehalogenase-homologous genes in deep subseafloor sedimentary metagenomes.</title>
        <authorList>
            <person name="Kawai M."/>
            <person name="Futagami T."/>
            <person name="Toyoda A."/>
            <person name="Takaki Y."/>
            <person name="Nishi S."/>
            <person name="Hori S."/>
            <person name="Arai W."/>
            <person name="Tsubouchi T."/>
            <person name="Morono Y."/>
            <person name="Uchiyama I."/>
            <person name="Ito T."/>
            <person name="Fujiyama A."/>
            <person name="Inagaki F."/>
            <person name="Takami H."/>
        </authorList>
    </citation>
    <scope>NUCLEOTIDE SEQUENCE</scope>
    <source>
        <strain evidence="2">Expedition CK06-06</strain>
    </source>
</reference>
<protein>
    <recommendedName>
        <fullName evidence="1">DUF4062 domain-containing protein</fullName>
    </recommendedName>
</protein>
<dbReference type="InterPro" id="IPR025139">
    <property type="entry name" value="DUF4062"/>
</dbReference>
<comment type="caution">
    <text evidence="2">The sequence shown here is derived from an EMBL/GenBank/DDBJ whole genome shotgun (WGS) entry which is preliminary data.</text>
</comment>
<feature type="non-terminal residue" evidence="2">
    <location>
        <position position="116"/>
    </location>
</feature>
<gene>
    <name evidence="2" type="ORF">S06H3_64590</name>
</gene>
<dbReference type="AlphaFoldDB" id="X1RGE4"/>
<feature type="domain" description="DUF4062" evidence="1">
    <location>
        <begin position="5"/>
        <end position="54"/>
    </location>
</feature>
<dbReference type="EMBL" id="BARV01043193">
    <property type="protein sequence ID" value="GAI54659.1"/>
    <property type="molecule type" value="Genomic_DNA"/>
</dbReference>